<evidence type="ECO:0000256" key="1">
    <source>
        <dbReference type="SAM" id="MobiDB-lite"/>
    </source>
</evidence>
<dbReference type="Proteomes" id="UP000065220">
    <property type="component" value="Chromosome"/>
</dbReference>
<dbReference type="STRING" id="111015.AXF14_00095"/>
<organism evidence="2 3">
    <name type="scientific">Actinomyces radicidentis</name>
    <dbReference type="NCBI Taxonomy" id="111015"/>
    <lineage>
        <taxon>Bacteria</taxon>
        <taxon>Bacillati</taxon>
        <taxon>Actinomycetota</taxon>
        <taxon>Actinomycetes</taxon>
        <taxon>Actinomycetales</taxon>
        <taxon>Actinomycetaceae</taxon>
        <taxon>Actinomyces</taxon>
    </lineage>
</organism>
<accession>A0A0X8JCD3</accession>
<dbReference type="RefSeq" id="WP_067938863.1">
    <property type="nucleotide sequence ID" value="NZ_CAUHMM010000169.1"/>
</dbReference>
<dbReference type="Pfam" id="PF09438">
    <property type="entry name" value="DUF2017"/>
    <property type="match status" value="1"/>
</dbReference>
<protein>
    <submittedName>
        <fullName evidence="2">Uncharacterized protein</fullName>
    </submittedName>
</protein>
<dbReference type="InterPro" id="IPR018561">
    <property type="entry name" value="AosR"/>
</dbReference>
<keyword evidence="3" id="KW-1185">Reference proteome</keyword>
<evidence type="ECO:0000313" key="3">
    <source>
        <dbReference type="Proteomes" id="UP000065220"/>
    </source>
</evidence>
<sequence length="251" mass="26667">MRGFLAVPEGWASRLEAWEREFIAGLLDQVGGVLASAETSSDRAARAERSRRASAGEDGAGEHGAARPSLAVVRDGESAEDAAVLASLDFTAPDPEVDGPAGGRSIADGAPAALAPLIEALLPDASEDPDVAVEVAGMTRGHLRALKHERLESVVAELLEPTGEAGSVLVRRGEEGHWLGALNDARLVLAERLGIEDSQDADDVHAVAYEDAPETEDEDTRWRRGLALAYDMITWWQESLVAVLLHPEARS</sequence>
<dbReference type="EMBL" id="CP014228">
    <property type="protein sequence ID" value="AMD86305.1"/>
    <property type="molecule type" value="Genomic_DNA"/>
</dbReference>
<dbReference type="OrthoDB" id="3268479at2"/>
<dbReference type="KEGG" id="ard:AXF14_00095"/>
<reference evidence="3" key="1">
    <citation type="submission" date="2016-02" db="EMBL/GenBank/DDBJ databases">
        <authorList>
            <person name="Holder M.E."/>
            <person name="Ajami N.J."/>
            <person name="Petrosino J.F."/>
        </authorList>
    </citation>
    <scope>NUCLEOTIDE SEQUENCE [LARGE SCALE GENOMIC DNA]</scope>
    <source>
        <strain evidence="3">CCUG 36733</strain>
    </source>
</reference>
<gene>
    <name evidence="2" type="ORF">AXF14_00095</name>
</gene>
<name>A0A0X8JCD3_ACTRD</name>
<dbReference type="AlphaFoldDB" id="A0A0X8JCD3"/>
<feature type="compositionally biased region" description="Basic and acidic residues" evidence="1">
    <location>
        <begin position="40"/>
        <end position="65"/>
    </location>
</feature>
<proteinExistence type="predicted"/>
<evidence type="ECO:0000313" key="2">
    <source>
        <dbReference type="EMBL" id="AMD86305.1"/>
    </source>
</evidence>
<feature type="region of interest" description="Disordered" evidence="1">
    <location>
        <begin position="37"/>
        <end position="68"/>
    </location>
</feature>